<evidence type="ECO:0008006" key="4">
    <source>
        <dbReference type="Google" id="ProtNLM"/>
    </source>
</evidence>
<dbReference type="AlphaFoldDB" id="A0AAX3N6S7"/>
<proteinExistence type="predicted"/>
<sequence>MSRATIQVPDELKVEIENLKDKFNAKTTYGVIESLIQIYKDFQNYKQEIKKEKARLEKEALEIGEDHKQKFVALKQELNLNENSSALEFLLHHYTTSNRLDKSTFELYRSLK</sequence>
<keyword evidence="1" id="KW-0175">Coiled coil</keyword>
<evidence type="ECO:0000256" key="1">
    <source>
        <dbReference type="SAM" id="Coils"/>
    </source>
</evidence>
<protein>
    <recommendedName>
        <fullName evidence="4">CopG family transcriptional regulator</fullName>
    </recommendedName>
</protein>
<accession>A0AAX3N6S7</accession>
<gene>
    <name evidence="2" type="ORF">PUW23_26455</name>
</gene>
<dbReference type="RefSeq" id="WP_047914404.1">
    <property type="nucleotide sequence ID" value="NZ_CP118103.1"/>
</dbReference>
<geneLocation type="plasmid" evidence="2 3">
    <name>unnamed2</name>
</geneLocation>
<name>A0AAX3N6S7_9BACL</name>
<dbReference type="EMBL" id="CP118103">
    <property type="protein sequence ID" value="WDH85510.1"/>
    <property type="molecule type" value="Genomic_DNA"/>
</dbReference>
<keyword evidence="2" id="KW-0614">Plasmid</keyword>
<reference evidence="2" key="1">
    <citation type="submission" date="2023-02" db="EMBL/GenBank/DDBJ databases">
        <title>Pathogen: clinical or host-associated sample.</title>
        <authorList>
            <person name="Hergert J."/>
            <person name="Casey R."/>
            <person name="Wagner J."/>
            <person name="Young E.L."/>
            <person name="Oakeson K.F."/>
        </authorList>
    </citation>
    <scope>NUCLEOTIDE SEQUENCE</scope>
    <source>
        <strain evidence="2">2022CK-00830</strain>
        <plasmid evidence="2">unnamed2</plasmid>
    </source>
</reference>
<feature type="coiled-coil region" evidence="1">
    <location>
        <begin position="39"/>
        <end position="66"/>
    </location>
</feature>
<dbReference type="Proteomes" id="UP001220962">
    <property type="component" value="Plasmid unnamed2"/>
</dbReference>
<evidence type="ECO:0000313" key="2">
    <source>
        <dbReference type="EMBL" id="WDH85510.1"/>
    </source>
</evidence>
<evidence type="ECO:0000313" key="3">
    <source>
        <dbReference type="Proteomes" id="UP001220962"/>
    </source>
</evidence>
<organism evidence="2 3">
    <name type="scientific">Paenibacillus urinalis</name>
    <dbReference type="NCBI Taxonomy" id="521520"/>
    <lineage>
        <taxon>Bacteria</taxon>
        <taxon>Bacillati</taxon>
        <taxon>Bacillota</taxon>
        <taxon>Bacilli</taxon>
        <taxon>Bacillales</taxon>
        <taxon>Paenibacillaceae</taxon>
        <taxon>Paenibacillus</taxon>
    </lineage>
</organism>